<dbReference type="PANTHER" id="PTHR43289:SF34">
    <property type="entry name" value="SERINE_THREONINE-PROTEIN KINASE YBDM-RELATED"/>
    <property type="match status" value="1"/>
</dbReference>
<keyword evidence="7" id="KW-1133">Transmembrane helix</keyword>
<dbReference type="Pfam" id="PF13374">
    <property type="entry name" value="TPR_10"/>
    <property type="match status" value="2"/>
</dbReference>
<keyword evidence="7" id="KW-0812">Transmembrane</keyword>
<gene>
    <name evidence="9" type="ORF">OD750_027305</name>
</gene>
<evidence type="ECO:0000313" key="10">
    <source>
        <dbReference type="Proteomes" id="UP001139971"/>
    </source>
</evidence>
<dbReference type="PROSITE" id="PS00108">
    <property type="entry name" value="PROTEIN_KINASE_ST"/>
    <property type="match status" value="1"/>
</dbReference>
<dbReference type="CDD" id="cd14014">
    <property type="entry name" value="STKc_PknB_like"/>
    <property type="match status" value="1"/>
</dbReference>
<keyword evidence="5" id="KW-0802">TPR repeat</keyword>
<dbReference type="InterPro" id="IPR000719">
    <property type="entry name" value="Prot_kinase_dom"/>
</dbReference>
<keyword evidence="2 6" id="KW-0547">Nucleotide-binding</keyword>
<dbReference type="PROSITE" id="PS50005">
    <property type="entry name" value="TPR"/>
    <property type="match status" value="1"/>
</dbReference>
<evidence type="ECO:0000256" key="4">
    <source>
        <dbReference type="ARBA" id="ARBA00022840"/>
    </source>
</evidence>
<dbReference type="SMART" id="SM00220">
    <property type="entry name" value="S_TKc"/>
    <property type="match status" value="1"/>
</dbReference>
<dbReference type="GO" id="GO:0004674">
    <property type="term" value="F:protein serine/threonine kinase activity"/>
    <property type="evidence" value="ECO:0007669"/>
    <property type="project" value="TreeGrafter"/>
</dbReference>
<dbReference type="PROSITE" id="PS50011">
    <property type="entry name" value="PROTEIN_KINASE_DOM"/>
    <property type="match status" value="1"/>
</dbReference>
<keyword evidence="4 6" id="KW-0067">ATP-binding</keyword>
<dbReference type="SUPFAM" id="SSF48452">
    <property type="entry name" value="TPR-like"/>
    <property type="match status" value="3"/>
</dbReference>
<feature type="binding site" evidence="6">
    <location>
        <position position="114"/>
    </location>
    <ligand>
        <name>ATP</name>
        <dbReference type="ChEBI" id="CHEBI:30616"/>
    </ligand>
</feature>
<dbReference type="GO" id="GO:0005524">
    <property type="term" value="F:ATP binding"/>
    <property type="evidence" value="ECO:0007669"/>
    <property type="project" value="UniProtKB-UniRule"/>
</dbReference>
<dbReference type="SUPFAM" id="SSF56112">
    <property type="entry name" value="Protein kinase-like (PK-like)"/>
    <property type="match status" value="1"/>
</dbReference>
<keyword evidence="7" id="KW-0472">Membrane</keyword>
<dbReference type="Gene3D" id="1.25.40.10">
    <property type="entry name" value="Tetratricopeptide repeat domain"/>
    <property type="match status" value="2"/>
</dbReference>
<dbReference type="PROSITE" id="PS00107">
    <property type="entry name" value="PROTEIN_KINASE_ATP"/>
    <property type="match status" value="1"/>
</dbReference>
<dbReference type="InterPro" id="IPR008271">
    <property type="entry name" value="Ser/Thr_kinase_AS"/>
</dbReference>
<dbReference type="PANTHER" id="PTHR43289">
    <property type="entry name" value="MITOGEN-ACTIVATED PROTEIN KINASE KINASE KINASE 20-RELATED"/>
    <property type="match status" value="1"/>
</dbReference>
<reference evidence="9" key="1">
    <citation type="submission" date="2023-02" db="EMBL/GenBank/DDBJ databases">
        <title>Tahibacter soli sp. nov. isolated from soil.</title>
        <authorList>
            <person name="Baek J.H."/>
            <person name="Lee J.K."/>
            <person name="Choi D.G."/>
            <person name="Jeon C.O."/>
        </authorList>
    </citation>
    <scope>NUCLEOTIDE SEQUENCE</scope>
    <source>
        <strain evidence="9">BL</strain>
    </source>
</reference>
<dbReference type="InterPro" id="IPR011990">
    <property type="entry name" value="TPR-like_helical_dom_sf"/>
</dbReference>
<evidence type="ECO:0000256" key="2">
    <source>
        <dbReference type="ARBA" id="ARBA00022741"/>
    </source>
</evidence>
<evidence type="ECO:0000256" key="5">
    <source>
        <dbReference type="PROSITE-ProRule" id="PRU00339"/>
    </source>
</evidence>
<accession>A0A9X3YPT2</accession>
<dbReference type="Pfam" id="PF13424">
    <property type="entry name" value="TPR_12"/>
    <property type="match status" value="1"/>
</dbReference>
<keyword evidence="3 9" id="KW-0418">Kinase</keyword>
<dbReference type="Gene3D" id="3.30.200.20">
    <property type="entry name" value="Phosphorylase Kinase, domain 1"/>
    <property type="match status" value="1"/>
</dbReference>
<dbReference type="InterPro" id="IPR017441">
    <property type="entry name" value="Protein_kinase_ATP_BS"/>
</dbReference>
<dbReference type="AlphaFoldDB" id="A0A9X3YPT2"/>
<dbReference type="Proteomes" id="UP001139971">
    <property type="component" value="Unassembled WGS sequence"/>
</dbReference>
<keyword evidence="10" id="KW-1185">Reference proteome</keyword>
<dbReference type="RefSeq" id="WP_263542469.1">
    <property type="nucleotide sequence ID" value="NZ_JAOVZO020000023.1"/>
</dbReference>
<organism evidence="9 10">
    <name type="scientific">Tahibacter soli</name>
    <dbReference type="NCBI Taxonomy" id="2983605"/>
    <lineage>
        <taxon>Bacteria</taxon>
        <taxon>Pseudomonadati</taxon>
        <taxon>Pseudomonadota</taxon>
        <taxon>Gammaproteobacteria</taxon>
        <taxon>Lysobacterales</taxon>
        <taxon>Rhodanobacteraceae</taxon>
        <taxon>Tahibacter</taxon>
    </lineage>
</organism>
<feature type="transmembrane region" description="Helical" evidence="7">
    <location>
        <begin position="360"/>
        <end position="381"/>
    </location>
</feature>
<dbReference type="EMBL" id="JAOVZO020000023">
    <property type="protein sequence ID" value="MDC8016252.1"/>
    <property type="molecule type" value="Genomic_DNA"/>
</dbReference>
<proteinExistence type="predicted"/>
<protein>
    <submittedName>
        <fullName evidence="9">Serine/threonine-protein kinase</fullName>
    </submittedName>
</protein>
<evidence type="ECO:0000256" key="1">
    <source>
        <dbReference type="ARBA" id="ARBA00022679"/>
    </source>
</evidence>
<evidence type="ECO:0000256" key="6">
    <source>
        <dbReference type="PROSITE-ProRule" id="PRU10141"/>
    </source>
</evidence>
<dbReference type="Gene3D" id="1.10.510.10">
    <property type="entry name" value="Transferase(Phosphotransferase) domain 1"/>
    <property type="match status" value="1"/>
</dbReference>
<evidence type="ECO:0000256" key="3">
    <source>
        <dbReference type="ARBA" id="ARBA00022777"/>
    </source>
</evidence>
<dbReference type="Pfam" id="PF00069">
    <property type="entry name" value="Pkinase"/>
    <property type="match status" value="1"/>
</dbReference>
<feature type="domain" description="Protein kinase" evidence="8">
    <location>
        <begin position="83"/>
        <end position="335"/>
    </location>
</feature>
<dbReference type="SMART" id="SM00028">
    <property type="entry name" value="TPR"/>
    <property type="match status" value="5"/>
</dbReference>
<evidence type="ECO:0000256" key="7">
    <source>
        <dbReference type="SAM" id="Phobius"/>
    </source>
</evidence>
<dbReference type="InterPro" id="IPR019734">
    <property type="entry name" value="TPR_rpt"/>
</dbReference>
<evidence type="ECO:0000259" key="8">
    <source>
        <dbReference type="PROSITE" id="PS50011"/>
    </source>
</evidence>
<feature type="repeat" description="TPR" evidence="5">
    <location>
        <begin position="653"/>
        <end position="686"/>
    </location>
</feature>
<name>A0A9X3YPT2_9GAMM</name>
<keyword evidence="1" id="KW-0808">Transferase</keyword>
<comment type="caution">
    <text evidence="9">The sequence shown here is derived from an EMBL/GenBank/DDBJ whole genome shotgun (WGS) entry which is preliminary data.</text>
</comment>
<sequence>MRIVHLSLRDYFEAALALPAADRAAFLRERCDDPSTRRRVEAMLAAHDGEGLLNLPVEALADRLAAAPAMDPADWTGRTVGGVRLLGAIGQGGSAVVFRGERLLQDVPQTVAVKLLRHVLLTEFDVRRFRRERAAMARLTHPHIARLFDGGTTDAGLAYLVLEYVDGERITDYATREGLGSGPRIALMIDVCRAVEAAHRALIVHRDLKPSNVFVTREGHVKLLDFGIAKFLNADEDATVTGHGALTPAYAAPEQFHGEAVTTATDVYALGVLLAELATGRRPGDVRASDADDTRPLPRRLQGDLANVVRMATASDPQRRYASAGSLADDLERFLESRPVRAHPPSRRYRLGKFYARHRPAIGVAAVFLALLLVAVAAALWQADAATAHAARARAEAAQARATRDFMIDVFRLAEPAGARAAPPSVVDVTEAALSRIADDRRMDSRARLELETRLGAVLRGQGRLEGSREVLRAAAARGEAAFGADDALVADARLELIEASIAAGDYAAADAEVEALGLHARLDRDRTVRRALLAATVAARRGDAAKATRLIGDAEALCADCADPLRFELLIAKGDVYGTFDRNAVAAASFEAGAALAATLYGPVHTKRASALDGLSSAYRRMGRADDALRIAREVLDIDDRVGTPALHWRRAVHLHRLANAYHDLGRFDEALDAFERSLAVSKQVSDDNDQSLAVDIRNVGIVYYKLGRFDRAIAHLNDALARFVAFSGPHHRSVADLRANIADILATGGDTAKALPMVDAAIADLRQAGAGAERPLAEAWLHQGSIRLIAGDPAGALVSIEQATALLDAPAAETREATRLHARVLHGVALARLRRAQAARAQLTPALERLAALDANHHGQAYARFALGALALAEGHCEAARENLEAGRALLRRKPFVYAHLRAAEADLASDLPRRCAP</sequence>
<dbReference type="InterPro" id="IPR011009">
    <property type="entry name" value="Kinase-like_dom_sf"/>
</dbReference>
<evidence type="ECO:0000313" key="9">
    <source>
        <dbReference type="EMBL" id="MDC8016252.1"/>
    </source>
</evidence>